<dbReference type="RefSeq" id="WP_191784081.1">
    <property type="nucleotide sequence ID" value="NZ_JACSQV010000012.1"/>
</dbReference>
<comment type="caution">
    <text evidence="6">The sequence shown here is derived from an EMBL/GenBank/DDBJ whole genome shotgun (WGS) entry which is preliminary data.</text>
</comment>
<name>A0ABR8QGB1_9CELL</name>
<keyword evidence="7" id="KW-1185">Reference proteome</keyword>
<evidence type="ECO:0000256" key="1">
    <source>
        <dbReference type="ARBA" id="ARBA00022450"/>
    </source>
</evidence>
<dbReference type="EMBL" id="JACSQV010000012">
    <property type="protein sequence ID" value="MBD7919435.1"/>
    <property type="molecule type" value="Genomic_DNA"/>
</dbReference>
<evidence type="ECO:0000256" key="4">
    <source>
        <dbReference type="RuleBase" id="RU003694"/>
    </source>
</evidence>
<dbReference type="InterPro" id="IPR050091">
    <property type="entry name" value="PKS_NRPS_Biosynth_Enz"/>
</dbReference>
<evidence type="ECO:0000256" key="3">
    <source>
        <dbReference type="ARBA" id="ARBA00022679"/>
    </source>
</evidence>
<evidence type="ECO:0000256" key="2">
    <source>
        <dbReference type="ARBA" id="ARBA00022553"/>
    </source>
</evidence>
<evidence type="ECO:0000313" key="6">
    <source>
        <dbReference type="EMBL" id="MBD7919435.1"/>
    </source>
</evidence>
<sequence length="454" mass="46795">MSYPLIAVTSAAARSSGADDLDEFWNLVQCAEPQFRAVPVDRWPRPSGPAARDGARRGGAHVMAPLADPYAFDARRHGVPAARARRMDPQQRMAIGLADELFARARRDVRRPGARVATVIGVSSTDYRALSTAHLLAAMTVDGALATGTADEVAAVRRAGGRAVRPITGHTMPGVLPNMVPASVQHVFDLHGPAFAVDSACASAMTALEVACALLAAGTVDACVVGGVYTALTPEAHAGFSAIGALSPSGACRPYTRAADGFVIGEGGALLLLRRLDDAERDGDDVWGVVEGCGSANDGRAPGVMTPTVDGQVAAVRAALRDHPAAPVDAVEGHGTGTVVGDLTELETLRRVLPDAPPGTVRLGSVKAVIGHTMAASAALALVKALLTLRHRRWAPQPADDAGWHALLDGSPFGVSTPADLAVPVRRVAVNAFGFGGTNGHAVLAHPEVVVRHG</sequence>
<reference evidence="6 7" key="1">
    <citation type="submission" date="2020-08" db="EMBL/GenBank/DDBJ databases">
        <title>A Genomic Blueprint of the Chicken Gut Microbiome.</title>
        <authorList>
            <person name="Gilroy R."/>
            <person name="Ravi A."/>
            <person name="Getino M."/>
            <person name="Pursley I."/>
            <person name="Horton D.L."/>
            <person name="Alikhan N.-F."/>
            <person name="Baker D."/>
            <person name="Gharbi K."/>
            <person name="Hall N."/>
            <person name="Watson M."/>
            <person name="Adriaenssens E.M."/>
            <person name="Foster-Nyarko E."/>
            <person name="Jarju S."/>
            <person name="Secka A."/>
            <person name="Antonio M."/>
            <person name="Oren A."/>
            <person name="Chaudhuri R."/>
            <person name="La Ragione R.M."/>
            <person name="Hildebrand F."/>
            <person name="Pallen M.J."/>
        </authorList>
    </citation>
    <scope>NUCLEOTIDE SEQUENCE [LARGE SCALE GENOMIC DNA]</scope>
    <source>
        <strain evidence="6 7">Sa3CUA2</strain>
    </source>
</reference>
<feature type="domain" description="Ketosynthase family 3 (KS3)" evidence="5">
    <location>
        <begin position="3"/>
        <end position="446"/>
    </location>
</feature>
<dbReference type="SUPFAM" id="SSF53901">
    <property type="entry name" value="Thiolase-like"/>
    <property type="match status" value="1"/>
</dbReference>
<keyword evidence="1" id="KW-0596">Phosphopantetheine</keyword>
<gene>
    <name evidence="6" type="ORF">H9657_14270</name>
</gene>
<dbReference type="CDD" id="cd00833">
    <property type="entry name" value="PKS"/>
    <property type="match status" value="1"/>
</dbReference>
<dbReference type="InterPro" id="IPR014031">
    <property type="entry name" value="Ketoacyl_synth_C"/>
</dbReference>
<organism evidence="6 7">
    <name type="scientific">Cellulomonas avistercoris</name>
    <dbReference type="NCBI Taxonomy" id="2762242"/>
    <lineage>
        <taxon>Bacteria</taxon>
        <taxon>Bacillati</taxon>
        <taxon>Actinomycetota</taxon>
        <taxon>Actinomycetes</taxon>
        <taxon>Micrococcales</taxon>
        <taxon>Cellulomonadaceae</taxon>
        <taxon>Cellulomonas</taxon>
    </lineage>
</organism>
<dbReference type="InterPro" id="IPR014030">
    <property type="entry name" value="Ketoacyl_synth_N"/>
</dbReference>
<evidence type="ECO:0000259" key="5">
    <source>
        <dbReference type="PROSITE" id="PS52004"/>
    </source>
</evidence>
<dbReference type="PROSITE" id="PS52004">
    <property type="entry name" value="KS3_2"/>
    <property type="match status" value="1"/>
</dbReference>
<keyword evidence="3 4" id="KW-0808">Transferase</keyword>
<dbReference type="SMART" id="SM00825">
    <property type="entry name" value="PKS_KS"/>
    <property type="match status" value="1"/>
</dbReference>
<dbReference type="Pfam" id="PF00109">
    <property type="entry name" value="ketoacyl-synt"/>
    <property type="match status" value="1"/>
</dbReference>
<keyword evidence="2" id="KW-0597">Phosphoprotein</keyword>
<dbReference type="PROSITE" id="PS00606">
    <property type="entry name" value="KS3_1"/>
    <property type="match status" value="1"/>
</dbReference>
<dbReference type="PANTHER" id="PTHR43775">
    <property type="entry name" value="FATTY ACID SYNTHASE"/>
    <property type="match status" value="1"/>
</dbReference>
<accession>A0ABR8QGB1</accession>
<dbReference type="InterPro" id="IPR016039">
    <property type="entry name" value="Thiolase-like"/>
</dbReference>
<protein>
    <submittedName>
        <fullName evidence="6">Polyketide synthase</fullName>
    </submittedName>
</protein>
<proteinExistence type="inferred from homology"/>
<dbReference type="InterPro" id="IPR020841">
    <property type="entry name" value="PKS_Beta-ketoAc_synthase_dom"/>
</dbReference>
<comment type="similarity">
    <text evidence="4">Belongs to the thiolase-like superfamily. Beta-ketoacyl-ACP synthases family.</text>
</comment>
<dbReference type="InterPro" id="IPR018201">
    <property type="entry name" value="Ketoacyl_synth_AS"/>
</dbReference>
<dbReference type="Proteomes" id="UP000604241">
    <property type="component" value="Unassembled WGS sequence"/>
</dbReference>
<evidence type="ECO:0000313" key="7">
    <source>
        <dbReference type="Proteomes" id="UP000604241"/>
    </source>
</evidence>
<dbReference type="PANTHER" id="PTHR43775:SF37">
    <property type="entry name" value="SI:DKEY-61P9.11"/>
    <property type="match status" value="1"/>
</dbReference>
<dbReference type="Gene3D" id="3.40.47.10">
    <property type="match status" value="1"/>
</dbReference>
<dbReference type="Pfam" id="PF02801">
    <property type="entry name" value="Ketoacyl-synt_C"/>
    <property type="match status" value="1"/>
</dbReference>